<dbReference type="SUPFAM" id="SSF53474">
    <property type="entry name" value="alpha/beta-Hydrolases"/>
    <property type="match status" value="1"/>
</dbReference>
<protein>
    <recommendedName>
        <fullName evidence="2">Serine aminopeptidase S33 domain-containing protein</fullName>
    </recommendedName>
</protein>
<feature type="domain" description="Serine aminopeptidase S33" evidence="2">
    <location>
        <begin position="107"/>
        <end position="210"/>
    </location>
</feature>
<evidence type="ECO:0000313" key="4">
    <source>
        <dbReference type="Proteomes" id="UP000295210"/>
    </source>
</evidence>
<dbReference type="Proteomes" id="UP000295210">
    <property type="component" value="Unassembled WGS sequence"/>
</dbReference>
<dbReference type="RefSeq" id="WP_131994055.1">
    <property type="nucleotide sequence ID" value="NZ_SMGK01000002.1"/>
</dbReference>
<dbReference type="Gene3D" id="3.40.50.1820">
    <property type="entry name" value="alpha/beta hydrolase"/>
    <property type="match status" value="1"/>
</dbReference>
<feature type="transmembrane region" description="Helical" evidence="1">
    <location>
        <begin position="29"/>
        <end position="54"/>
    </location>
</feature>
<reference evidence="3 4" key="1">
    <citation type="submission" date="2019-03" db="EMBL/GenBank/DDBJ databases">
        <title>Genomic Encyclopedia of Type Strains, Phase IV (KMG-IV): sequencing the most valuable type-strain genomes for metagenomic binning, comparative biology and taxonomic classification.</title>
        <authorList>
            <person name="Goeker M."/>
        </authorList>
    </citation>
    <scope>NUCLEOTIDE SEQUENCE [LARGE SCALE GENOMIC DNA]</scope>
    <source>
        <strain evidence="3 4">DSM 103428</strain>
    </source>
</reference>
<dbReference type="OrthoDB" id="9798884at2"/>
<keyword evidence="1" id="KW-0812">Transmembrane</keyword>
<proteinExistence type="predicted"/>
<dbReference type="PANTHER" id="PTHR12277:SF81">
    <property type="entry name" value="PROTEIN ABHD13"/>
    <property type="match status" value="1"/>
</dbReference>
<dbReference type="PANTHER" id="PTHR12277">
    <property type="entry name" value="ALPHA/BETA HYDROLASE DOMAIN-CONTAINING PROTEIN"/>
    <property type="match status" value="1"/>
</dbReference>
<gene>
    <name evidence="3" type="ORF">C7378_1482</name>
</gene>
<dbReference type="InterPro" id="IPR029058">
    <property type="entry name" value="AB_hydrolase_fold"/>
</dbReference>
<keyword evidence="4" id="KW-1185">Reference proteome</keyword>
<accession>A0A4R1L6U4</accession>
<evidence type="ECO:0000256" key="1">
    <source>
        <dbReference type="SAM" id="Phobius"/>
    </source>
</evidence>
<evidence type="ECO:0000313" key="3">
    <source>
        <dbReference type="EMBL" id="TCK73864.1"/>
    </source>
</evidence>
<dbReference type="InterPro" id="IPR022742">
    <property type="entry name" value="Hydrolase_4"/>
</dbReference>
<keyword evidence="1" id="KW-0472">Membrane</keyword>
<dbReference type="AlphaFoldDB" id="A0A4R1L6U4"/>
<keyword evidence="1" id="KW-1133">Transmembrane helix</keyword>
<name>A0A4R1L6U4_9BACT</name>
<sequence>MKRHDHAKARAAGWQDPLLPQQPLVTVRWLLGALAGTILLAAVCGYAVLCLLFYQGSWQLIYQPSHTITTTPATAGIAFNSIRFDATETGELLLAGWWTSAVNAPLTVVLLHDGQGSISAVSGRVEELHRAGVNVLAFDYRGFGQSAPLHPSERSMNEDADAAWTYLVQTRHVPAKTILFYGVGTGAAIAAEAAARHSSAAGMVLDQPGLPALELIARDSRSKLLPVRLLTTDRLEPAAALAQSGLPKLFLSAAPAGSRLEARARQLFAAAAPPKEFAASAQPDDAIRKFFATLAATHSERR</sequence>
<dbReference type="EMBL" id="SMGK01000002">
    <property type="protein sequence ID" value="TCK73864.1"/>
    <property type="molecule type" value="Genomic_DNA"/>
</dbReference>
<comment type="caution">
    <text evidence="3">The sequence shown here is derived from an EMBL/GenBank/DDBJ whole genome shotgun (WGS) entry which is preliminary data.</text>
</comment>
<organism evidence="3 4">
    <name type="scientific">Acidipila rosea</name>
    <dbReference type="NCBI Taxonomy" id="768535"/>
    <lineage>
        <taxon>Bacteria</taxon>
        <taxon>Pseudomonadati</taxon>
        <taxon>Acidobacteriota</taxon>
        <taxon>Terriglobia</taxon>
        <taxon>Terriglobales</taxon>
        <taxon>Acidobacteriaceae</taxon>
        <taxon>Acidipila</taxon>
    </lineage>
</organism>
<evidence type="ECO:0000259" key="2">
    <source>
        <dbReference type="Pfam" id="PF12146"/>
    </source>
</evidence>
<dbReference type="Pfam" id="PF12146">
    <property type="entry name" value="Hydrolase_4"/>
    <property type="match status" value="1"/>
</dbReference>